<dbReference type="EMBL" id="JAICBX010000006">
    <property type="protein sequence ID" value="MBW8640403.1"/>
    <property type="molecule type" value="Genomic_DNA"/>
</dbReference>
<dbReference type="RefSeq" id="WP_220231134.1">
    <property type="nucleotide sequence ID" value="NZ_JAICBX010000006.1"/>
</dbReference>
<dbReference type="AlphaFoldDB" id="A0AAE3D446"/>
<proteinExistence type="predicted"/>
<evidence type="ECO:0000313" key="1">
    <source>
        <dbReference type="EMBL" id="MBW8640403.1"/>
    </source>
</evidence>
<organism evidence="1 2">
    <name type="scientific">Flavimaribacter sediminis</name>
    <dbReference type="NCBI Taxonomy" id="2865987"/>
    <lineage>
        <taxon>Bacteria</taxon>
        <taxon>Pseudomonadati</taxon>
        <taxon>Pseudomonadota</taxon>
        <taxon>Alphaproteobacteria</taxon>
        <taxon>Hyphomicrobiales</taxon>
        <taxon>Rhizobiaceae</taxon>
        <taxon>Flavimaribacter</taxon>
    </lineage>
</organism>
<gene>
    <name evidence="1" type="ORF">K1W69_24640</name>
</gene>
<dbReference type="GO" id="GO:0003677">
    <property type="term" value="F:DNA binding"/>
    <property type="evidence" value="ECO:0007669"/>
    <property type="project" value="InterPro"/>
</dbReference>
<dbReference type="Proteomes" id="UP001196509">
    <property type="component" value="Unassembled WGS sequence"/>
</dbReference>
<name>A0AAE3D446_9HYPH</name>
<dbReference type="InterPro" id="IPR009679">
    <property type="entry name" value="Phage_186_CII-like"/>
</dbReference>
<evidence type="ECO:0000313" key="2">
    <source>
        <dbReference type="Proteomes" id="UP001196509"/>
    </source>
</evidence>
<keyword evidence="2" id="KW-1185">Reference proteome</keyword>
<sequence>MGDLPGPGKAGYMLKAAVRHAVTLAGGVSFVSQDLGISAGYLSKCHSPVYADHHLRMDLVPQLEEMAGSPVITETLAKLQTFRLVRGDELAAGNATLADLARILCQVGHFSTCFATALEDRIFDAHERRETNSRIEDLIRELRNVQSKVNGEGA</sequence>
<protein>
    <submittedName>
        <fullName evidence="1">Uncharacterized protein</fullName>
    </submittedName>
</protein>
<accession>A0AAE3D446</accession>
<dbReference type="Pfam" id="PF06892">
    <property type="entry name" value="Phage_CP76"/>
    <property type="match status" value="1"/>
</dbReference>
<comment type="caution">
    <text evidence="1">The sequence shown here is derived from an EMBL/GenBank/DDBJ whole genome shotgun (WGS) entry which is preliminary data.</text>
</comment>
<reference evidence="1" key="1">
    <citation type="submission" date="2021-08" db="EMBL/GenBank/DDBJ databases">
        <title>Hoeflea bacterium WL0058 sp. nov., isolated from the sediment.</title>
        <authorList>
            <person name="Wang L."/>
            <person name="Zhang D."/>
        </authorList>
    </citation>
    <scope>NUCLEOTIDE SEQUENCE</scope>
    <source>
        <strain evidence="1">WL0058</strain>
    </source>
</reference>